<dbReference type="AlphaFoldDB" id="A0A437DMW1"/>
<accession>A0A437DMW1</accession>
<evidence type="ECO:0000313" key="6">
    <source>
        <dbReference type="Proteomes" id="UP000283210"/>
    </source>
</evidence>
<dbReference type="InterPro" id="IPR036770">
    <property type="entry name" value="Ankyrin_rpt-contain_sf"/>
</dbReference>
<organism evidence="5 6">
    <name type="scientific">Oryzias javanicus</name>
    <name type="common">Javanese ricefish</name>
    <name type="synonym">Aplocheilus javanicus</name>
    <dbReference type="NCBI Taxonomy" id="123683"/>
    <lineage>
        <taxon>Eukaryota</taxon>
        <taxon>Metazoa</taxon>
        <taxon>Chordata</taxon>
        <taxon>Craniata</taxon>
        <taxon>Vertebrata</taxon>
        <taxon>Euteleostomi</taxon>
        <taxon>Actinopterygii</taxon>
        <taxon>Neopterygii</taxon>
        <taxon>Teleostei</taxon>
        <taxon>Neoteleostei</taxon>
        <taxon>Acanthomorphata</taxon>
        <taxon>Ovalentaria</taxon>
        <taxon>Atherinomorphae</taxon>
        <taxon>Beloniformes</taxon>
        <taxon>Adrianichthyidae</taxon>
        <taxon>Oryziinae</taxon>
        <taxon>Oryzias</taxon>
    </lineage>
</organism>
<dbReference type="Gene3D" id="1.25.40.20">
    <property type="entry name" value="Ankyrin repeat-containing domain"/>
    <property type="match status" value="1"/>
</dbReference>
<evidence type="ECO:0000256" key="2">
    <source>
        <dbReference type="ARBA" id="ARBA00023043"/>
    </source>
</evidence>
<dbReference type="PANTHER" id="PTHR24189:SF73">
    <property type="entry name" value="ANKYRIN REPEAT AND SOCS BOX-CONTAINING 15B"/>
    <property type="match status" value="1"/>
</dbReference>
<evidence type="ECO:0000256" key="4">
    <source>
        <dbReference type="SAM" id="MobiDB-lite"/>
    </source>
</evidence>
<dbReference type="PANTHER" id="PTHR24189">
    <property type="entry name" value="MYOTROPHIN"/>
    <property type="match status" value="1"/>
</dbReference>
<feature type="repeat" description="ANK" evidence="3">
    <location>
        <begin position="92"/>
        <end position="124"/>
    </location>
</feature>
<evidence type="ECO:0000256" key="3">
    <source>
        <dbReference type="PROSITE-ProRule" id="PRU00023"/>
    </source>
</evidence>
<dbReference type="Proteomes" id="UP000283210">
    <property type="component" value="Chromosome 1"/>
</dbReference>
<keyword evidence="2 3" id="KW-0040">ANK repeat</keyword>
<keyword evidence="1" id="KW-0677">Repeat</keyword>
<proteinExistence type="predicted"/>
<gene>
    <name evidence="5" type="ORF">OJAV_G00006760</name>
</gene>
<dbReference type="SMART" id="SM00248">
    <property type="entry name" value="ANK"/>
    <property type="match status" value="1"/>
</dbReference>
<dbReference type="Pfam" id="PF13857">
    <property type="entry name" value="Ank_5"/>
    <property type="match status" value="1"/>
</dbReference>
<feature type="region of interest" description="Disordered" evidence="4">
    <location>
        <begin position="24"/>
        <end position="44"/>
    </location>
</feature>
<reference evidence="5 6" key="1">
    <citation type="submission" date="2018-11" db="EMBL/GenBank/DDBJ databases">
        <authorList>
            <person name="Lopez-Roques C."/>
            <person name="Donnadieu C."/>
            <person name="Bouchez O."/>
            <person name="Klopp C."/>
            <person name="Cabau C."/>
            <person name="Zahm M."/>
        </authorList>
    </citation>
    <scope>NUCLEOTIDE SEQUENCE [LARGE SCALE GENOMIC DNA]</scope>
    <source>
        <strain evidence="5">RS831</strain>
        <tissue evidence="5">Whole body</tissue>
    </source>
</reference>
<name>A0A437DMW1_ORYJA</name>
<evidence type="ECO:0000256" key="1">
    <source>
        <dbReference type="ARBA" id="ARBA00022737"/>
    </source>
</evidence>
<dbReference type="PROSITE" id="PS50088">
    <property type="entry name" value="ANK_REPEAT"/>
    <property type="match status" value="1"/>
</dbReference>
<evidence type="ECO:0000313" key="5">
    <source>
        <dbReference type="EMBL" id="RVE76281.1"/>
    </source>
</evidence>
<dbReference type="PROSITE" id="PS50297">
    <property type="entry name" value="ANK_REP_REGION"/>
    <property type="match status" value="1"/>
</dbReference>
<dbReference type="OrthoDB" id="19174at2759"/>
<sequence>MEFPEDFNQLELLDTHGHLIPRGGSGLWTESKDEEKETDDEDHSEEWYLAKEVELSDKPAELVLWAAENNRLATLLRLLAADPLLVHCRDEDNYTPLHRAAYNGHVEAACALLSHGSDINPRTIDGWTPCTALAAGAAPPWRVVFCRAARTSTLRRTAASHPYIWPLPRSSPALHKL</sequence>
<dbReference type="InterPro" id="IPR002110">
    <property type="entry name" value="Ankyrin_rpt"/>
</dbReference>
<reference evidence="5 6" key="2">
    <citation type="submission" date="2019-01" db="EMBL/GenBank/DDBJ databases">
        <title>A chromosome length genome reference of the Java medaka (oryzias javanicus).</title>
        <authorList>
            <person name="Herpin A."/>
            <person name="Takehana Y."/>
            <person name="Naruse K."/>
            <person name="Ansai S."/>
            <person name="Kawaguchi M."/>
        </authorList>
    </citation>
    <scope>NUCLEOTIDE SEQUENCE [LARGE SCALE GENOMIC DNA]</scope>
    <source>
        <strain evidence="5">RS831</strain>
        <tissue evidence="5">Whole body</tissue>
    </source>
</reference>
<dbReference type="InterPro" id="IPR050745">
    <property type="entry name" value="Multifunctional_regulatory"/>
</dbReference>
<protein>
    <submittedName>
        <fullName evidence="5">Uncharacterized protein</fullName>
    </submittedName>
</protein>
<dbReference type="EMBL" id="CM012437">
    <property type="protein sequence ID" value="RVE76281.1"/>
    <property type="molecule type" value="Genomic_DNA"/>
</dbReference>
<dbReference type="SUPFAM" id="SSF48403">
    <property type="entry name" value="Ankyrin repeat"/>
    <property type="match status" value="1"/>
</dbReference>
<keyword evidence="6" id="KW-1185">Reference proteome</keyword>